<evidence type="ECO:0000256" key="2">
    <source>
        <dbReference type="ARBA" id="ARBA00008814"/>
    </source>
</evidence>
<evidence type="ECO:0000256" key="3">
    <source>
        <dbReference type="ARBA" id="ARBA00022448"/>
    </source>
</evidence>
<dbReference type="PANTHER" id="PTHR30532:SF29">
    <property type="entry name" value="FE(3+) DICITRATE-BINDING PERIPLASMIC PROTEIN"/>
    <property type="match status" value="1"/>
</dbReference>
<dbReference type="InterPro" id="IPR002491">
    <property type="entry name" value="ABC_transptr_periplasmic_BD"/>
</dbReference>
<keyword evidence="3" id="KW-0813">Transport</keyword>
<reference evidence="7" key="1">
    <citation type="submission" date="2022-11" db="EMBL/GenBank/DDBJ databases">
        <title>Lacrimispora xylanolytica sy1, complete genome.</title>
        <authorList>
            <person name="Choi S."/>
        </authorList>
    </citation>
    <scope>NUCLEOTIDE SEQUENCE</scope>
    <source>
        <strain evidence="7">Sy1</strain>
    </source>
</reference>
<evidence type="ECO:0000259" key="6">
    <source>
        <dbReference type="PROSITE" id="PS50983"/>
    </source>
</evidence>
<name>A0ABY7AHS6_9FIRM</name>
<dbReference type="Gene3D" id="3.40.50.1980">
    <property type="entry name" value="Nitrogenase molybdenum iron protein domain"/>
    <property type="match status" value="2"/>
</dbReference>
<sequence>MSKYKRKGILAAAALSAILLTACGAAKKGAAPEAGTKVTEQTTEVTADKGKDTRVIKMEYGDVEIPANPKRVVVAFFQGDLLALGIHPIGTTFNDDAVFEQELKDVTVVDAFELNPEAIMELDPDLIIWNNTDHYESLSKIAPTLARNYYDMEVKDRVAFFGEVFGVQEKAEKIMSDFEKKAGESKKQLSEKGLADKNVILLENQTKGVLRVFGDDYGRGGEIIYKYLGLKAPERVQKEVMDKEGVNYIDISYETLKDYVGDYIFSDERIAEMKDVEVWESLPAVKEGRLVQNSSGMFWFSDITSMNAQMDFVMDSLLKTVEGQSR</sequence>
<evidence type="ECO:0000256" key="5">
    <source>
        <dbReference type="SAM" id="SignalP"/>
    </source>
</evidence>
<dbReference type="InterPro" id="IPR051313">
    <property type="entry name" value="Bact_iron-sidero_bind"/>
</dbReference>
<evidence type="ECO:0000313" key="8">
    <source>
        <dbReference type="Proteomes" id="UP001163115"/>
    </source>
</evidence>
<keyword evidence="8" id="KW-1185">Reference proteome</keyword>
<evidence type="ECO:0000256" key="1">
    <source>
        <dbReference type="ARBA" id="ARBA00004196"/>
    </source>
</evidence>
<organism evidence="7 8">
    <name type="scientific">Lacrimispora xylanolytica</name>
    <dbReference type="NCBI Taxonomy" id="29375"/>
    <lineage>
        <taxon>Bacteria</taxon>
        <taxon>Bacillati</taxon>
        <taxon>Bacillota</taxon>
        <taxon>Clostridia</taxon>
        <taxon>Lachnospirales</taxon>
        <taxon>Lachnospiraceae</taxon>
        <taxon>Lacrimispora</taxon>
    </lineage>
</organism>
<dbReference type="RefSeq" id="WP_268116249.1">
    <property type="nucleotide sequence ID" value="NZ_CP113524.1"/>
</dbReference>
<dbReference type="PANTHER" id="PTHR30532">
    <property type="entry name" value="IRON III DICITRATE-BINDING PERIPLASMIC PROTEIN"/>
    <property type="match status" value="1"/>
</dbReference>
<feature type="domain" description="Fe/B12 periplasmic-binding" evidence="6">
    <location>
        <begin position="71"/>
        <end position="325"/>
    </location>
</feature>
<dbReference type="PROSITE" id="PS51257">
    <property type="entry name" value="PROKAR_LIPOPROTEIN"/>
    <property type="match status" value="1"/>
</dbReference>
<comment type="subcellular location">
    <subcellularLocation>
        <location evidence="1">Cell envelope</location>
    </subcellularLocation>
</comment>
<accession>A0ABY7AHS6</accession>
<dbReference type="Proteomes" id="UP001163115">
    <property type="component" value="Chromosome"/>
</dbReference>
<feature type="chain" id="PRO_5047351696" evidence="5">
    <location>
        <begin position="26"/>
        <end position="326"/>
    </location>
</feature>
<evidence type="ECO:0000313" key="7">
    <source>
        <dbReference type="EMBL" id="WAJ25379.1"/>
    </source>
</evidence>
<dbReference type="PROSITE" id="PS50983">
    <property type="entry name" value="FE_B12_PBP"/>
    <property type="match status" value="1"/>
</dbReference>
<dbReference type="Pfam" id="PF01497">
    <property type="entry name" value="Peripla_BP_2"/>
    <property type="match status" value="1"/>
</dbReference>
<proteinExistence type="inferred from homology"/>
<comment type="similarity">
    <text evidence="2">Belongs to the bacterial solute-binding protein 8 family.</text>
</comment>
<evidence type="ECO:0000256" key="4">
    <source>
        <dbReference type="ARBA" id="ARBA00022729"/>
    </source>
</evidence>
<dbReference type="EMBL" id="CP113524">
    <property type="protein sequence ID" value="WAJ25379.1"/>
    <property type="molecule type" value="Genomic_DNA"/>
</dbReference>
<keyword evidence="4 5" id="KW-0732">Signal</keyword>
<dbReference type="SUPFAM" id="SSF53807">
    <property type="entry name" value="Helical backbone' metal receptor"/>
    <property type="match status" value="1"/>
</dbReference>
<protein>
    <submittedName>
        <fullName evidence="7">ABC transporter substrate-binding protein</fullName>
    </submittedName>
</protein>
<feature type="signal peptide" evidence="5">
    <location>
        <begin position="1"/>
        <end position="25"/>
    </location>
</feature>
<gene>
    <name evidence="7" type="ORF">OW255_07685</name>
</gene>